<dbReference type="AlphaFoldDB" id="A0A7C9DPD8"/>
<reference evidence="2" key="2">
    <citation type="submission" date="2020-07" db="EMBL/GenBank/DDBJ databases">
        <authorList>
            <person name="Vera ALvarez R."/>
            <person name="Arias-Moreno D.M."/>
            <person name="Jimenez-Jacinto V."/>
            <person name="Jimenez-Bremont J.F."/>
            <person name="Swaminathan K."/>
            <person name="Moose S.P."/>
            <person name="Guerrero-Gonzalez M.L."/>
            <person name="Marino-Ramirez L."/>
            <person name="Landsman D."/>
            <person name="Rodriguez-Kessler M."/>
            <person name="Delgado-Sanchez P."/>
        </authorList>
    </citation>
    <scope>NUCLEOTIDE SEQUENCE</scope>
    <source>
        <tissue evidence="2">Cladode</tissue>
    </source>
</reference>
<protein>
    <submittedName>
        <fullName evidence="2">Uncharacterized protein</fullName>
    </submittedName>
</protein>
<name>A0A7C9DPD8_OPUST</name>
<feature type="compositionally biased region" description="Polar residues" evidence="1">
    <location>
        <begin position="10"/>
        <end position="27"/>
    </location>
</feature>
<proteinExistence type="predicted"/>
<evidence type="ECO:0000313" key="2">
    <source>
        <dbReference type="EMBL" id="MBA4648121.1"/>
    </source>
</evidence>
<organism evidence="2">
    <name type="scientific">Opuntia streptacantha</name>
    <name type="common">Prickly pear cactus</name>
    <name type="synonym">Opuntia cardona</name>
    <dbReference type="NCBI Taxonomy" id="393608"/>
    <lineage>
        <taxon>Eukaryota</taxon>
        <taxon>Viridiplantae</taxon>
        <taxon>Streptophyta</taxon>
        <taxon>Embryophyta</taxon>
        <taxon>Tracheophyta</taxon>
        <taxon>Spermatophyta</taxon>
        <taxon>Magnoliopsida</taxon>
        <taxon>eudicotyledons</taxon>
        <taxon>Gunneridae</taxon>
        <taxon>Pentapetalae</taxon>
        <taxon>Caryophyllales</taxon>
        <taxon>Cactineae</taxon>
        <taxon>Cactaceae</taxon>
        <taxon>Opuntioideae</taxon>
        <taxon>Opuntia</taxon>
    </lineage>
</organism>
<accession>A0A7C9DPD8</accession>
<sequence length="124" mass="13867">MHSKKESLLDQVTSELDPSHRSYNTSDGSRAVELIRGAIAETRELHGSSRINPAKPEHRRLGGLVITEALNLLCSQTFNHRAALVSWVGRVRGVHGGLAGMQVILWYVAYAEPIRSCCRHHHHR</sequence>
<evidence type="ECO:0000256" key="1">
    <source>
        <dbReference type="SAM" id="MobiDB-lite"/>
    </source>
</evidence>
<feature type="region of interest" description="Disordered" evidence="1">
    <location>
        <begin position="1"/>
        <end position="27"/>
    </location>
</feature>
<reference evidence="2" key="1">
    <citation type="journal article" date="2013" name="J. Plant Res.">
        <title>Effect of fungi and light on seed germination of three Opuntia species from semiarid lands of central Mexico.</title>
        <authorList>
            <person name="Delgado-Sanchez P."/>
            <person name="Jimenez-Bremont J.F."/>
            <person name="Guerrero-Gonzalez Mde L."/>
            <person name="Flores J."/>
        </authorList>
    </citation>
    <scope>NUCLEOTIDE SEQUENCE</scope>
    <source>
        <tissue evidence="2">Cladode</tissue>
    </source>
</reference>
<dbReference type="EMBL" id="GISG01154312">
    <property type="protein sequence ID" value="MBA4648121.1"/>
    <property type="molecule type" value="Transcribed_RNA"/>
</dbReference>